<comment type="caution">
    <text evidence="7">The sequence shown here is derived from an EMBL/GenBank/DDBJ whole genome shotgun (WGS) entry which is preliminary data.</text>
</comment>
<proteinExistence type="predicted"/>
<protein>
    <submittedName>
        <fullName evidence="7">APC family permease</fullName>
    </submittedName>
</protein>
<reference evidence="8" key="1">
    <citation type="journal article" date="2019" name="Int. J. Syst. Evol. Microbiol.">
        <title>The Global Catalogue of Microorganisms (GCM) 10K type strain sequencing project: providing services to taxonomists for standard genome sequencing and annotation.</title>
        <authorList>
            <consortium name="The Broad Institute Genomics Platform"/>
            <consortium name="The Broad Institute Genome Sequencing Center for Infectious Disease"/>
            <person name="Wu L."/>
            <person name="Ma J."/>
        </authorList>
    </citation>
    <scope>NUCLEOTIDE SEQUENCE [LARGE SCALE GENOMIC DNA]</scope>
    <source>
        <strain evidence="8">CGMCC 4.7645</strain>
    </source>
</reference>
<sequence length="615" mass="64226">MDTPAGDEWHRLTAVTGTVGLGLDALASVAYGPEAIVVVIAVAGAAGLSWTLPVTAVIVLLLVVLVACYRQVITAYPDGGGAYTVAREHLGAKASLVAAASLVVDYVLNVAVSVAAGVAALTSAFPALLPWTTELCLVVLAAITAVNLRGVVASAKLFIAPTAVFVVSVGAVVVTGLVRGAPLHPLPATTQPVTVGSVGILLVLAAFANGCAALTGVEAIANATPSFRKPRSARARRAEAGLGALLGVLLIGLAVLIERFGALPVDGRTLLSLVAEGAIGNGAGYVVVQIATVVLLALAANTSFGGLPVLAAKLASDGYLPHLFGLRADRLVHRYGVGVLAVCAGALLLVSGGEVNILVPLFAVGVFIGFFLCQIGMVRHWRAARGPGWRRRATVNGAGALLTATAAIVVTSSKFTHGAWLIVVIVPGLAVLFWRVRVAYDRIGAQLGIGSLPDRPHQLDTLVVVPVVAITRLTSELLSTAMGMGRRVVAVHVSYPGEYQAARDMETQWLSWRPEIPLVILNSPHRELGPPLARYLHDTCDTTADRVIVLIGEVQPQRRWERMLKNHRGTVIARRLSHTTNAVVCRYRLPLNPESPPAGQIGTRETVRGPADLPR</sequence>
<dbReference type="Proteomes" id="UP001597417">
    <property type="component" value="Unassembled WGS sequence"/>
</dbReference>
<feature type="transmembrane region" description="Helical" evidence="6">
    <location>
        <begin position="36"/>
        <end position="69"/>
    </location>
</feature>
<comment type="subcellular location">
    <subcellularLocation>
        <location evidence="1">Membrane</location>
        <topology evidence="1">Multi-pass membrane protein</topology>
    </subcellularLocation>
</comment>
<evidence type="ECO:0000256" key="5">
    <source>
        <dbReference type="SAM" id="MobiDB-lite"/>
    </source>
</evidence>
<dbReference type="EMBL" id="JBHUKR010000015">
    <property type="protein sequence ID" value="MFD2419754.1"/>
    <property type="molecule type" value="Genomic_DNA"/>
</dbReference>
<name>A0ABW5FXM5_9PSEU</name>
<evidence type="ECO:0000313" key="7">
    <source>
        <dbReference type="EMBL" id="MFD2419754.1"/>
    </source>
</evidence>
<keyword evidence="2 6" id="KW-0812">Transmembrane</keyword>
<evidence type="ECO:0000256" key="2">
    <source>
        <dbReference type="ARBA" id="ARBA00022692"/>
    </source>
</evidence>
<evidence type="ECO:0000256" key="3">
    <source>
        <dbReference type="ARBA" id="ARBA00022989"/>
    </source>
</evidence>
<dbReference type="PANTHER" id="PTHR47704">
    <property type="entry name" value="POTASSIUM TRANSPORTER KIMA"/>
    <property type="match status" value="1"/>
</dbReference>
<keyword evidence="4 6" id="KW-0472">Membrane</keyword>
<dbReference type="PANTHER" id="PTHR47704:SF1">
    <property type="entry name" value="POTASSIUM TRANSPORTER KIMA"/>
    <property type="match status" value="1"/>
</dbReference>
<evidence type="ECO:0000256" key="4">
    <source>
        <dbReference type="ARBA" id="ARBA00023136"/>
    </source>
</evidence>
<feature type="region of interest" description="Disordered" evidence="5">
    <location>
        <begin position="594"/>
        <end position="615"/>
    </location>
</feature>
<feature type="transmembrane region" description="Helical" evidence="6">
    <location>
        <begin position="357"/>
        <end position="381"/>
    </location>
</feature>
<feature type="transmembrane region" description="Helical" evidence="6">
    <location>
        <begin position="242"/>
        <end position="262"/>
    </location>
</feature>
<accession>A0ABW5FXM5</accession>
<feature type="transmembrane region" description="Helical" evidence="6">
    <location>
        <begin position="198"/>
        <end position="221"/>
    </location>
</feature>
<feature type="transmembrane region" description="Helical" evidence="6">
    <location>
        <begin position="331"/>
        <end position="351"/>
    </location>
</feature>
<feature type="transmembrane region" description="Helical" evidence="6">
    <location>
        <begin position="96"/>
        <end position="121"/>
    </location>
</feature>
<dbReference type="Pfam" id="PF13520">
    <property type="entry name" value="AA_permease_2"/>
    <property type="match status" value="1"/>
</dbReference>
<dbReference type="RefSeq" id="WP_378267786.1">
    <property type="nucleotide sequence ID" value="NZ_JBHUKR010000015.1"/>
</dbReference>
<dbReference type="Gene3D" id="1.20.1740.10">
    <property type="entry name" value="Amino acid/polyamine transporter I"/>
    <property type="match status" value="1"/>
</dbReference>
<feature type="transmembrane region" description="Helical" evidence="6">
    <location>
        <begin position="393"/>
        <end position="412"/>
    </location>
</feature>
<feature type="transmembrane region" description="Helical" evidence="6">
    <location>
        <begin position="158"/>
        <end position="178"/>
    </location>
</feature>
<organism evidence="7 8">
    <name type="scientific">Amycolatopsis pigmentata</name>
    <dbReference type="NCBI Taxonomy" id="450801"/>
    <lineage>
        <taxon>Bacteria</taxon>
        <taxon>Bacillati</taxon>
        <taxon>Actinomycetota</taxon>
        <taxon>Actinomycetes</taxon>
        <taxon>Pseudonocardiales</taxon>
        <taxon>Pseudonocardiaceae</taxon>
        <taxon>Amycolatopsis</taxon>
    </lineage>
</organism>
<keyword evidence="3 6" id="KW-1133">Transmembrane helix</keyword>
<dbReference type="InterPro" id="IPR002293">
    <property type="entry name" value="AA/rel_permease1"/>
</dbReference>
<keyword evidence="8" id="KW-1185">Reference proteome</keyword>
<dbReference type="InterPro" id="IPR053153">
    <property type="entry name" value="APC_K+_Transporter"/>
</dbReference>
<feature type="transmembrane region" description="Helical" evidence="6">
    <location>
        <begin position="418"/>
        <end position="436"/>
    </location>
</feature>
<feature type="transmembrane region" description="Helical" evidence="6">
    <location>
        <begin position="127"/>
        <end position="146"/>
    </location>
</feature>
<gene>
    <name evidence="7" type="ORF">ACFSXZ_25835</name>
</gene>
<evidence type="ECO:0000256" key="1">
    <source>
        <dbReference type="ARBA" id="ARBA00004141"/>
    </source>
</evidence>
<feature type="transmembrane region" description="Helical" evidence="6">
    <location>
        <begin position="282"/>
        <end position="310"/>
    </location>
</feature>
<evidence type="ECO:0000256" key="6">
    <source>
        <dbReference type="SAM" id="Phobius"/>
    </source>
</evidence>
<evidence type="ECO:0000313" key="8">
    <source>
        <dbReference type="Proteomes" id="UP001597417"/>
    </source>
</evidence>